<organism evidence="5 6">
    <name type="scientific">Ruminiclostridium cellobioparum subsp. termitidis CT1112</name>
    <dbReference type="NCBI Taxonomy" id="1195236"/>
    <lineage>
        <taxon>Bacteria</taxon>
        <taxon>Bacillati</taxon>
        <taxon>Bacillota</taxon>
        <taxon>Clostridia</taxon>
        <taxon>Eubacteriales</taxon>
        <taxon>Oscillospiraceae</taxon>
        <taxon>Ruminiclostridium</taxon>
    </lineage>
</organism>
<dbReference type="PANTHER" id="PTHR32089">
    <property type="entry name" value="METHYL-ACCEPTING CHEMOTAXIS PROTEIN MCPB"/>
    <property type="match status" value="1"/>
</dbReference>
<sequence length="488" mass="53626">MDIRRVSRFNIYLIWIFTLLLTAQAFALTGTDRGLLVFAATAGAGVVASAVHLFRVHTRVAAIIIPLCPAVAVTILTIIEGGSLRIFIVYMVTCCMAALYFNRMTLMIYIVILDIMVVTCNFAFNSPLMGGTIPAKEAIIQLGMINIGMIVLYFLTKWGNDYLKSASKNEEKAMTFYEELKKTFDMVEQTAVTLNENLSNFTGYTELALQSSEAVTKGMHEMAKGTEEEANAVTSISIMMKQSRDKLKYMYEQSKAIETISREVDGIAQENGREIADMKERMGTINSAVEQGLQTVSELGESMEHIRNFLSSITGIAEQTNLLALNAAIEAARAGEAGKGFAVVADEIRKLSDESNKTANEIGQIVTALQKKASVAVETARMGNASVIEGSTAVEKLNHSIDNMVESFGRMQNYIQSEFESVNEIAGLFSEIDLHLENNAAIMQEHSATTEEITGTMDEQNMKIGEMVNIIKNIEKLSADMRKLAGQK</sequence>
<comment type="caution">
    <text evidence="5">The sequence shown here is derived from an EMBL/GenBank/DDBJ whole genome shotgun (WGS) entry which is preliminary data.</text>
</comment>
<feature type="transmembrane region" description="Helical" evidence="3">
    <location>
        <begin position="35"/>
        <end position="53"/>
    </location>
</feature>
<dbReference type="PROSITE" id="PS50111">
    <property type="entry name" value="CHEMOTAXIS_TRANSDUC_2"/>
    <property type="match status" value="1"/>
</dbReference>
<evidence type="ECO:0000256" key="1">
    <source>
        <dbReference type="ARBA" id="ARBA00023224"/>
    </source>
</evidence>
<evidence type="ECO:0000256" key="2">
    <source>
        <dbReference type="PROSITE-ProRule" id="PRU00284"/>
    </source>
</evidence>
<dbReference type="STRING" id="1195236.CTER_3696"/>
<feature type="transmembrane region" description="Helical" evidence="3">
    <location>
        <begin position="12"/>
        <end position="29"/>
    </location>
</feature>
<keyword evidence="3" id="KW-1133">Transmembrane helix</keyword>
<feature type="domain" description="Methyl-accepting transducer" evidence="4">
    <location>
        <begin position="204"/>
        <end position="454"/>
    </location>
</feature>
<accession>S0FPX5</accession>
<protein>
    <submittedName>
        <fullName evidence="5">Methyl-accepting chemotaxis protein</fullName>
    </submittedName>
</protein>
<evidence type="ECO:0000256" key="3">
    <source>
        <dbReference type="SAM" id="Phobius"/>
    </source>
</evidence>
<evidence type="ECO:0000313" key="5">
    <source>
        <dbReference type="EMBL" id="EMS70543.1"/>
    </source>
</evidence>
<dbReference type="InterPro" id="IPR004089">
    <property type="entry name" value="MCPsignal_dom"/>
</dbReference>
<feature type="transmembrane region" description="Helical" evidence="3">
    <location>
        <begin position="84"/>
        <end position="101"/>
    </location>
</feature>
<dbReference type="SUPFAM" id="SSF58104">
    <property type="entry name" value="Methyl-accepting chemotaxis protein (MCP) signaling domain"/>
    <property type="match status" value="1"/>
</dbReference>
<dbReference type="RefSeq" id="WP_004628126.1">
    <property type="nucleotide sequence ID" value="NZ_AORV01000052.1"/>
</dbReference>
<proteinExistence type="predicted"/>
<dbReference type="SMART" id="SM00283">
    <property type="entry name" value="MA"/>
    <property type="match status" value="1"/>
</dbReference>
<reference evidence="5 6" key="1">
    <citation type="journal article" date="2013" name="Genome Announc.">
        <title>Draft Genome Sequence of the Cellulolytic, Mesophilic, Anaerobic Bacterium Clostridium termitidis Strain CT1112 (DSM 5398).</title>
        <authorList>
            <person name="Lal S."/>
            <person name="Ramachandran U."/>
            <person name="Zhang X."/>
            <person name="Munir R."/>
            <person name="Sparling R."/>
            <person name="Levin D.B."/>
        </authorList>
    </citation>
    <scope>NUCLEOTIDE SEQUENCE [LARGE SCALE GENOMIC DNA]</scope>
    <source>
        <strain evidence="5 6">CT1112</strain>
    </source>
</reference>
<name>S0FPX5_RUMCE</name>
<keyword evidence="3" id="KW-0812">Transmembrane</keyword>
<dbReference type="PATRIC" id="fig|1195236.3.peg.3914"/>
<dbReference type="GO" id="GO:0007165">
    <property type="term" value="P:signal transduction"/>
    <property type="evidence" value="ECO:0007669"/>
    <property type="project" value="UniProtKB-KW"/>
</dbReference>
<dbReference type="Gene3D" id="1.10.287.950">
    <property type="entry name" value="Methyl-accepting chemotaxis protein"/>
    <property type="match status" value="1"/>
</dbReference>
<keyword evidence="1 2" id="KW-0807">Transducer</keyword>
<gene>
    <name evidence="5" type="ORF">CTER_3696</name>
</gene>
<evidence type="ECO:0000313" key="6">
    <source>
        <dbReference type="Proteomes" id="UP000014155"/>
    </source>
</evidence>
<dbReference type="Pfam" id="PF00015">
    <property type="entry name" value="MCPsignal"/>
    <property type="match status" value="1"/>
</dbReference>
<keyword evidence="6" id="KW-1185">Reference proteome</keyword>
<dbReference type="GO" id="GO:0016020">
    <property type="term" value="C:membrane"/>
    <property type="evidence" value="ECO:0007669"/>
    <property type="project" value="InterPro"/>
</dbReference>
<keyword evidence="3" id="KW-0472">Membrane</keyword>
<feature type="transmembrane region" description="Helical" evidence="3">
    <location>
        <begin position="138"/>
        <end position="155"/>
    </location>
</feature>
<evidence type="ECO:0000259" key="4">
    <source>
        <dbReference type="PROSITE" id="PS50111"/>
    </source>
</evidence>
<dbReference type="EMBL" id="AORV01000052">
    <property type="protein sequence ID" value="EMS70543.1"/>
    <property type="molecule type" value="Genomic_DNA"/>
</dbReference>
<feature type="transmembrane region" description="Helical" evidence="3">
    <location>
        <begin position="60"/>
        <end position="78"/>
    </location>
</feature>
<dbReference type="eggNOG" id="COG0840">
    <property type="taxonomic scope" value="Bacteria"/>
</dbReference>
<dbReference type="AlphaFoldDB" id="S0FPX5"/>
<feature type="transmembrane region" description="Helical" evidence="3">
    <location>
        <begin position="108"/>
        <end position="126"/>
    </location>
</feature>
<dbReference type="PANTHER" id="PTHR32089:SF112">
    <property type="entry name" value="LYSOZYME-LIKE PROTEIN-RELATED"/>
    <property type="match status" value="1"/>
</dbReference>
<dbReference type="Proteomes" id="UP000014155">
    <property type="component" value="Unassembled WGS sequence"/>
</dbReference>
<dbReference type="CDD" id="cd11386">
    <property type="entry name" value="MCP_signal"/>
    <property type="match status" value="1"/>
</dbReference>